<gene>
    <name evidence="1" type="ORF">DNHGIG_21970</name>
</gene>
<dbReference type="AlphaFoldDB" id="A0AAV4LG55"/>
<dbReference type="EMBL" id="BOQE01000001">
    <property type="protein sequence ID" value="GIM46648.1"/>
    <property type="molecule type" value="Genomic_DNA"/>
</dbReference>
<proteinExistence type="predicted"/>
<evidence type="ECO:0000313" key="1">
    <source>
        <dbReference type="EMBL" id="GIM46648.1"/>
    </source>
</evidence>
<dbReference type="Proteomes" id="UP001057291">
    <property type="component" value="Unassembled WGS sequence"/>
</dbReference>
<evidence type="ECO:0000313" key="2">
    <source>
        <dbReference type="Proteomes" id="UP001057291"/>
    </source>
</evidence>
<comment type="caution">
    <text evidence="1">The sequence shown here is derived from an EMBL/GenBank/DDBJ whole genome shotgun (WGS) entry which is preliminary data.</text>
</comment>
<dbReference type="RefSeq" id="WP_282199717.1">
    <property type="nucleotide sequence ID" value="NZ_BOQE01000001.1"/>
</dbReference>
<name>A0AAV4LG55_9BACL</name>
<sequence>MNFMSQMLDYFRSPAIKESLYKALANQDCTLEKDKLLPEMDGFTADLYIETDDVIYLVKTVEKFSIEPLSGDDVEDLWQAKKRLVQHVYKQVVPIMIIGQNTQGHSFMEAAYRHHVLVIQGPIEDCANHLEFILQHQVVPTYQMSMQIRDSDMLFFAI</sequence>
<keyword evidence="2" id="KW-1185">Reference proteome</keyword>
<protein>
    <submittedName>
        <fullName evidence="1">Uncharacterized protein</fullName>
    </submittedName>
</protein>
<organism evidence="1 2">
    <name type="scientific">Collibacillus ludicampi</name>
    <dbReference type="NCBI Taxonomy" id="2771369"/>
    <lineage>
        <taxon>Bacteria</taxon>
        <taxon>Bacillati</taxon>
        <taxon>Bacillota</taxon>
        <taxon>Bacilli</taxon>
        <taxon>Bacillales</taxon>
        <taxon>Alicyclobacillaceae</taxon>
        <taxon>Collibacillus</taxon>
    </lineage>
</organism>
<reference evidence="1" key="1">
    <citation type="journal article" date="2023" name="Int. J. Syst. Evol. Microbiol.">
        <title>Collibacillus ludicampi gen. nov., sp. nov., a new soil bacterium of the family Alicyclobacillaceae.</title>
        <authorList>
            <person name="Jojima T."/>
            <person name="Ioku Y."/>
            <person name="Fukuta Y."/>
            <person name="Shirasaka N."/>
            <person name="Matsumura Y."/>
            <person name="Mori M."/>
        </authorList>
    </citation>
    <scope>NUCLEOTIDE SEQUENCE</scope>
    <source>
        <strain evidence="1">TP075</strain>
    </source>
</reference>
<accession>A0AAV4LG55</accession>